<evidence type="ECO:0000256" key="3">
    <source>
        <dbReference type="ARBA" id="ARBA00007873"/>
    </source>
</evidence>
<evidence type="ECO:0000256" key="9">
    <source>
        <dbReference type="ARBA" id="ARBA00023211"/>
    </source>
</evidence>
<dbReference type="CDD" id="cd07911">
    <property type="entry name" value="RNRR2_Rv0233_like"/>
    <property type="match status" value="1"/>
</dbReference>
<dbReference type="NCBIfam" id="NF006199">
    <property type="entry name" value="PRK08326.1-2"/>
    <property type="match status" value="1"/>
</dbReference>
<evidence type="ECO:0000256" key="7">
    <source>
        <dbReference type="ARBA" id="ARBA00023002"/>
    </source>
</evidence>
<reference evidence="12 13" key="1">
    <citation type="submission" date="2023-06" db="EMBL/GenBank/DDBJ databases">
        <title>Rhodococcus indonesiensis sp. nov a new member of the Rhodococcus ruber lineage isolated from a sediment of neutral hot spring.</title>
        <authorList>
            <person name="Kusuma A.B."/>
            <person name="Fenylestari G."/>
            <person name="Ammar F."/>
            <person name="Nouioui I."/>
            <person name="Goodfellow M."/>
        </authorList>
    </citation>
    <scope>NUCLEOTIDE SEQUENCE [LARGE SCALE GENOMIC DNA]</scope>
    <source>
        <strain evidence="12 13">CSLK01-03</strain>
    </source>
</reference>
<accession>A0ABT7RPI1</accession>
<dbReference type="RefSeq" id="WP_003936625.1">
    <property type="nucleotide sequence ID" value="NZ_JAUBOF010000039.1"/>
</dbReference>
<evidence type="ECO:0000256" key="1">
    <source>
        <dbReference type="ARBA" id="ARBA00001936"/>
    </source>
</evidence>
<organism evidence="12 13">
    <name type="scientific">Rhodococcus indonesiensis</name>
    <dbReference type="NCBI Taxonomy" id="3055869"/>
    <lineage>
        <taxon>Bacteria</taxon>
        <taxon>Bacillati</taxon>
        <taxon>Actinomycetota</taxon>
        <taxon>Actinomycetes</taxon>
        <taxon>Mycobacteriales</taxon>
        <taxon>Nocardiaceae</taxon>
        <taxon>Rhodococcus</taxon>
    </lineage>
</organism>
<keyword evidence="6" id="KW-0479">Metal-binding</keyword>
<evidence type="ECO:0000256" key="2">
    <source>
        <dbReference type="ARBA" id="ARBA00001962"/>
    </source>
</evidence>
<dbReference type="EMBL" id="JAUBOF010000039">
    <property type="protein sequence ID" value="MDM7489179.1"/>
    <property type="molecule type" value="Genomic_DNA"/>
</dbReference>
<protein>
    <recommendedName>
        <fullName evidence="5">R2-like ligand binding oxidase</fullName>
    </recommendedName>
    <alternativeName>
        <fullName evidence="11">Ribonucleotide reductase R2 subunit homolog</fullName>
    </alternativeName>
    <alternativeName>
        <fullName evidence="10">Ribonucleotide reductase small subunit homolog</fullName>
    </alternativeName>
</protein>
<proteinExistence type="inferred from homology"/>
<keyword evidence="8" id="KW-0408">Iron</keyword>
<evidence type="ECO:0000256" key="4">
    <source>
        <dbReference type="ARBA" id="ARBA00011738"/>
    </source>
</evidence>
<evidence type="ECO:0000256" key="8">
    <source>
        <dbReference type="ARBA" id="ARBA00023004"/>
    </source>
</evidence>
<comment type="subunit">
    <text evidence="4">Homodimer.</text>
</comment>
<evidence type="ECO:0000313" key="13">
    <source>
        <dbReference type="Proteomes" id="UP001233164"/>
    </source>
</evidence>
<gene>
    <name evidence="12" type="ORF">QT969_12875</name>
</gene>
<keyword evidence="9" id="KW-0464">Manganese</keyword>
<evidence type="ECO:0000256" key="10">
    <source>
        <dbReference type="ARBA" id="ARBA00031672"/>
    </source>
</evidence>
<evidence type="ECO:0000256" key="11">
    <source>
        <dbReference type="ARBA" id="ARBA00032636"/>
    </source>
</evidence>
<evidence type="ECO:0000256" key="6">
    <source>
        <dbReference type="ARBA" id="ARBA00022723"/>
    </source>
</evidence>
<dbReference type="NCBIfam" id="NF006200">
    <property type="entry name" value="PRK08326.1-3"/>
    <property type="match status" value="1"/>
</dbReference>
<evidence type="ECO:0000313" key="12">
    <source>
        <dbReference type="EMBL" id="MDM7489179.1"/>
    </source>
</evidence>
<evidence type="ECO:0000256" key="5">
    <source>
        <dbReference type="ARBA" id="ARBA00013559"/>
    </source>
</evidence>
<name>A0ABT7RPI1_9NOCA</name>
<keyword evidence="7" id="KW-0560">Oxidoreductase</keyword>
<comment type="cofactor">
    <cofactor evidence="2">
        <name>Fe cation</name>
        <dbReference type="ChEBI" id="CHEBI:24875"/>
    </cofactor>
</comment>
<dbReference type="InterPro" id="IPR009078">
    <property type="entry name" value="Ferritin-like_SF"/>
</dbReference>
<comment type="cofactor">
    <cofactor evidence="1">
        <name>Mn(2+)</name>
        <dbReference type="ChEBI" id="CHEBI:29035"/>
    </cofactor>
</comment>
<comment type="similarity">
    <text evidence="3">Belongs to the ribonucleoside diphosphate reductase small chain family. R2-like ligand binding oxidase subfamily.</text>
</comment>
<dbReference type="Proteomes" id="UP001233164">
    <property type="component" value="Unassembled WGS sequence"/>
</dbReference>
<dbReference type="InterPro" id="IPR012348">
    <property type="entry name" value="RNR-like"/>
</dbReference>
<sequence>MTTALPERQGFGTLRAGGLHWDAFPLRLFAKGNAKFWDPLDLDFSREAADWNDLNSEQHRSATYLVAQFVAGEEAVTQDIQPFLRAMAAEGRLGDEMYLTQFCFEEAKHTQVFRLWMDEVGLTADLHPYVADNPYYRQLFYEELPHSLRVLETDPSPANQVRASVTYNHVIEGSLALTGYYAWQKVCTKRGILPGMQELVRRIGDDERRHMAWGTFTCRRHVAADDSNWDVVQQRMGELLPLALGMIQWVNDQFEEQPFGLDPDEFVSYAADRAQRRLGAIESARGRPVEEIDLDYSPEVLEDKFGAEDAAELTSLAGN</sequence>
<dbReference type="Pfam" id="PF00268">
    <property type="entry name" value="Ribonuc_red_sm"/>
    <property type="match status" value="1"/>
</dbReference>
<dbReference type="SUPFAM" id="SSF47240">
    <property type="entry name" value="Ferritin-like"/>
    <property type="match status" value="1"/>
</dbReference>
<dbReference type="InterPro" id="IPR033908">
    <property type="entry name" value="R2LOX"/>
</dbReference>
<keyword evidence="13" id="KW-1185">Reference proteome</keyword>
<comment type="caution">
    <text evidence="12">The sequence shown here is derived from an EMBL/GenBank/DDBJ whole genome shotgun (WGS) entry which is preliminary data.</text>
</comment>
<dbReference type="InterPro" id="IPR000358">
    <property type="entry name" value="RNR_small_fam"/>
</dbReference>
<dbReference type="Gene3D" id="1.10.620.20">
    <property type="entry name" value="Ribonucleotide Reductase, subunit A"/>
    <property type="match status" value="1"/>
</dbReference>
<dbReference type="NCBIfam" id="NF006201">
    <property type="entry name" value="PRK08326.1-4"/>
    <property type="match status" value="1"/>
</dbReference>